<accession>A0A251U882</accession>
<dbReference type="AlphaFoldDB" id="A0A251U882"/>
<dbReference type="EMBL" id="MNCJ02000323">
    <property type="protein sequence ID" value="KAF5797087.1"/>
    <property type="molecule type" value="Genomic_DNA"/>
</dbReference>
<evidence type="ECO:0000256" key="1">
    <source>
        <dbReference type="SAM" id="MobiDB-lite"/>
    </source>
</evidence>
<dbReference type="PANTHER" id="PTHR33137:SF4">
    <property type="entry name" value="MEDIATOR OF RNA POLYMERASE II TRANSCRIPTION SUBUNIT 15A-RELATED"/>
    <property type="match status" value="1"/>
</dbReference>
<dbReference type="Gramene" id="mRNA:HanXRQr2_Chr08g0359541">
    <property type="protein sequence ID" value="mRNA:HanXRQr2_Chr08g0359541"/>
    <property type="gene ID" value="HanXRQr2_Chr08g0359541"/>
</dbReference>
<reference evidence="2" key="3">
    <citation type="submission" date="2020-06" db="EMBL/GenBank/DDBJ databases">
        <title>Helianthus annuus Genome sequencing and assembly Release 2.</title>
        <authorList>
            <person name="Gouzy J."/>
            <person name="Langlade N."/>
            <person name="Munos S."/>
        </authorList>
    </citation>
    <scope>NUCLEOTIDE SEQUENCE</scope>
    <source>
        <tissue evidence="2">Leaves</tissue>
    </source>
</reference>
<reference evidence="2 4" key="1">
    <citation type="journal article" date="2017" name="Nature">
        <title>The sunflower genome provides insights into oil metabolism, flowering and Asterid evolution.</title>
        <authorList>
            <person name="Badouin H."/>
            <person name="Gouzy J."/>
            <person name="Grassa C.J."/>
            <person name="Murat F."/>
            <person name="Staton S.E."/>
            <person name="Cottret L."/>
            <person name="Lelandais-Briere C."/>
            <person name="Owens G.L."/>
            <person name="Carrere S."/>
            <person name="Mayjonade B."/>
            <person name="Legrand L."/>
            <person name="Gill N."/>
            <person name="Kane N.C."/>
            <person name="Bowers J.E."/>
            <person name="Hubner S."/>
            <person name="Bellec A."/>
            <person name="Berard A."/>
            <person name="Berges H."/>
            <person name="Blanchet N."/>
            <person name="Boniface M.C."/>
            <person name="Brunel D."/>
            <person name="Catrice O."/>
            <person name="Chaidir N."/>
            <person name="Claudel C."/>
            <person name="Donnadieu C."/>
            <person name="Faraut T."/>
            <person name="Fievet G."/>
            <person name="Helmstetter N."/>
            <person name="King M."/>
            <person name="Knapp S.J."/>
            <person name="Lai Z."/>
            <person name="Le Paslier M.C."/>
            <person name="Lippi Y."/>
            <person name="Lorenzon L."/>
            <person name="Mandel J.R."/>
            <person name="Marage G."/>
            <person name="Marchand G."/>
            <person name="Marquand E."/>
            <person name="Bret-Mestries E."/>
            <person name="Morien E."/>
            <person name="Nambeesan S."/>
            <person name="Nguyen T."/>
            <person name="Pegot-Espagnet P."/>
            <person name="Pouilly N."/>
            <person name="Raftis F."/>
            <person name="Sallet E."/>
            <person name="Schiex T."/>
            <person name="Thomas J."/>
            <person name="Vandecasteele C."/>
            <person name="Vares D."/>
            <person name="Vear F."/>
            <person name="Vautrin S."/>
            <person name="Crespi M."/>
            <person name="Mangin B."/>
            <person name="Burke J.M."/>
            <person name="Salse J."/>
            <person name="Munos S."/>
            <person name="Vincourt P."/>
            <person name="Rieseberg L.H."/>
            <person name="Langlade N.B."/>
        </authorList>
    </citation>
    <scope>NUCLEOTIDE SEQUENCE [LARGE SCALE GENOMIC DNA]</scope>
    <source>
        <strain evidence="4">cv. SF193</strain>
        <tissue evidence="2">Leaves</tissue>
    </source>
</reference>
<name>A0A251U882_HELAN</name>
<dbReference type="GO" id="GO:0031490">
    <property type="term" value="F:chromatin DNA binding"/>
    <property type="evidence" value="ECO:0007669"/>
    <property type="project" value="InterPro"/>
</dbReference>
<organism evidence="3 4">
    <name type="scientific">Helianthus annuus</name>
    <name type="common">Common sunflower</name>
    <dbReference type="NCBI Taxonomy" id="4232"/>
    <lineage>
        <taxon>Eukaryota</taxon>
        <taxon>Viridiplantae</taxon>
        <taxon>Streptophyta</taxon>
        <taxon>Embryophyta</taxon>
        <taxon>Tracheophyta</taxon>
        <taxon>Spermatophyta</taxon>
        <taxon>Magnoliopsida</taxon>
        <taxon>eudicotyledons</taxon>
        <taxon>Gunneridae</taxon>
        <taxon>Pentapetalae</taxon>
        <taxon>asterids</taxon>
        <taxon>campanulids</taxon>
        <taxon>Asterales</taxon>
        <taxon>Asteraceae</taxon>
        <taxon>Asteroideae</taxon>
        <taxon>Heliantheae alliance</taxon>
        <taxon>Heliantheae</taxon>
        <taxon>Helianthus</taxon>
    </lineage>
</organism>
<dbReference type="InterPro" id="IPR044661">
    <property type="entry name" value="MED15a/b/c-like"/>
</dbReference>
<evidence type="ECO:0000313" key="3">
    <source>
        <dbReference type="EMBL" id="OTG19567.1"/>
    </source>
</evidence>
<protein>
    <submittedName>
        <fullName evidence="3">Uncharacterized protein</fullName>
    </submittedName>
</protein>
<dbReference type="OrthoDB" id="1912459at2759"/>
<dbReference type="GO" id="GO:0003713">
    <property type="term" value="F:transcription coactivator activity"/>
    <property type="evidence" value="ECO:0007669"/>
    <property type="project" value="InterPro"/>
</dbReference>
<proteinExistence type="predicted"/>
<keyword evidence="4" id="KW-1185">Reference proteome</keyword>
<dbReference type="InParanoid" id="A0A251U882"/>
<feature type="region of interest" description="Disordered" evidence="1">
    <location>
        <begin position="17"/>
        <end position="37"/>
    </location>
</feature>
<evidence type="ECO:0000313" key="2">
    <source>
        <dbReference type="EMBL" id="KAF5797087.1"/>
    </source>
</evidence>
<dbReference type="STRING" id="4232.A0A251U882"/>
<dbReference type="Proteomes" id="UP000215914">
    <property type="component" value="Chromosome 8"/>
</dbReference>
<evidence type="ECO:0000313" key="4">
    <source>
        <dbReference type="Proteomes" id="UP000215914"/>
    </source>
</evidence>
<dbReference type="PANTHER" id="PTHR33137">
    <property type="entry name" value="MEDIATOR OF RNA POLYMERASE II TRANSCRIPTION SUBUNIT 15A-RELATED"/>
    <property type="match status" value="1"/>
</dbReference>
<dbReference type="EMBL" id="CM007897">
    <property type="protein sequence ID" value="OTG19567.1"/>
    <property type="molecule type" value="Genomic_DNA"/>
</dbReference>
<sequence length="111" mass="12467">MNQRLPASFHQQRAMLEASSRSLDSTAQTGNSNGGDCQEEVYQKVKAMKDQYFQGLADLYPKILGKLQQVVLLLNGSLYLNLVSIESQWLDPFKKAEVCLRIKSEQSQKSG</sequence>
<gene>
    <name evidence="3" type="ORF">HannXRQ_Chr08g0235561</name>
    <name evidence="2" type="ORF">HanXRQr2_Chr08g0359541</name>
</gene>
<feature type="compositionally biased region" description="Polar residues" evidence="1">
    <location>
        <begin position="19"/>
        <end position="35"/>
    </location>
</feature>
<reference evidence="3" key="2">
    <citation type="submission" date="2017-02" db="EMBL/GenBank/DDBJ databases">
        <title>Sunflower complete genome.</title>
        <authorList>
            <person name="Langlade N."/>
            <person name="Munos S."/>
        </authorList>
    </citation>
    <scope>NUCLEOTIDE SEQUENCE [LARGE SCALE GENOMIC DNA]</scope>
    <source>
        <tissue evidence="3">Leaves</tissue>
    </source>
</reference>